<name>A0A1I3IUH1_9FLAO</name>
<sequence length="209" mass="22775">MLSTIKHYCIILITVFTVSTVTAQIETSKWKALIAVGINSPSQEGLVAPFEANSINFPTINLGVQNMFTPKLGAKLDFGYHRFVNADNTPEFKTNYTRVNLQFVYDASTDFVFLPMETGVVFHIGPGYSMIKPLGDYGDNKTSFLNGMAGMEFHYGISRTVSAFIDGSYIIGFADAFDPITEGFGSFNGNMLTVTVGVAVSLSGCYTCN</sequence>
<protein>
    <submittedName>
        <fullName evidence="1">OmpA-OmpF porin, OOP family</fullName>
    </submittedName>
</protein>
<gene>
    <name evidence="1" type="ORF">SAMN05443431_101116</name>
</gene>
<dbReference type="EMBL" id="FORM01000001">
    <property type="protein sequence ID" value="SFI51535.1"/>
    <property type="molecule type" value="Genomic_DNA"/>
</dbReference>
<dbReference type="AlphaFoldDB" id="A0A1I3IUH1"/>
<evidence type="ECO:0000313" key="1">
    <source>
        <dbReference type="EMBL" id="SFI51535.1"/>
    </source>
</evidence>
<keyword evidence="2" id="KW-1185">Reference proteome</keyword>
<dbReference type="STRING" id="1144750.SAMN05443431_101116"/>
<reference evidence="2" key="1">
    <citation type="submission" date="2016-10" db="EMBL/GenBank/DDBJ databases">
        <authorList>
            <person name="Varghese N."/>
            <person name="Submissions S."/>
        </authorList>
    </citation>
    <scope>NUCLEOTIDE SEQUENCE [LARGE SCALE GENOMIC DNA]</scope>
    <source>
        <strain evidence="2">DSM 28881</strain>
    </source>
</reference>
<dbReference type="Proteomes" id="UP000199559">
    <property type="component" value="Unassembled WGS sequence"/>
</dbReference>
<proteinExistence type="predicted"/>
<organism evidence="1 2">
    <name type="scientific">Olleya namhaensis</name>
    <dbReference type="NCBI Taxonomy" id="1144750"/>
    <lineage>
        <taxon>Bacteria</taxon>
        <taxon>Pseudomonadati</taxon>
        <taxon>Bacteroidota</taxon>
        <taxon>Flavobacteriia</taxon>
        <taxon>Flavobacteriales</taxon>
        <taxon>Flavobacteriaceae</taxon>
    </lineage>
</organism>
<evidence type="ECO:0000313" key="2">
    <source>
        <dbReference type="Proteomes" id="UP000199559"/>
    </source>
</evidence>
<dbReference type="RefSeq" id="WP_090836547.1">
    <property type="nucleotide sequence ID" value="NZ_FORM01000001.1"/>
</dbReference>
<accession>A0A1I3IUH1</accession>